<dbReference type="AlphaFoldDB" id="A0AAW2GK08"/>
<name>A0AAW2GK08_9HYME</name>
<proteinExistence type="predicted"/>
<feature type="transmembrane region" description="Helical" evidence="1">
    <location>
        <begin position="75"/>
        <end position="96"/>
    </location>
</feature>
<dbReference type="Proteomes" id="UP001430953">
    <property type="component" value="Unassembled WGS sequence"/>
</dbReference>
<sequence length="161" mass="19280">MHTLLEYEFQYTVRYSLLFEIFLEELKYEFIFLHMYVENFPIYYTVYVRSLGYNYFSLSPAAHNFFSALNAFPSLFVNPCSFSPFLSFKIILLITLKKKKKKRKKRKNKIKNKKITKNNRLLQIKYNNTNKMNPLLKTTRLHGEKVACRIPLRKVTGISNK</sequence>
<comment type="caution">
    <text evidence="2">The sequence shown here is derived from an EMBL/GenBank/DDBJ whole genome shotgun (WGS) entry which is preliminary data.</text>
</comment>
<keyword evidence="3" id="KW-1185">Reference proteome</keyword>
<dbReference type="EMBL" id="JADYXP020000003">
    <property type="protein sequence ID" value="KAL0127840.1"/>
    <property type="molecule type" value="Genomic_DNA"/>
</dbReference>
<reference evidence="2 3" key="1">
    <citation type="submission" date="2023-03" db="EMBL/GenBank/DDBJ databases">
        <title>High recombination rates correlate with genetic variation in Cardiocondyla obscurior ants.</title>
        <authorList>
            <person name="Errbii M."/>
        </authorList>
    </citation>
    <scope>NUCLEOTIDE SEQUENCE [LARGE SCALE GENOMIC DNA]</scope>
    <source>
        <strain evidence="2">Alpha-2009</strain>
        <tissue evidence="2">Whole body</tissue>
    </source>
</reference>
<evidence type="ECO:0000313" key="3">
    <source>
        <dbReference type="Proteomes" id="UP001430953"/>
    </source>
</evidence>
<keyword evidence="1" id="KW-0472">Membrane</keyword>
<keyword evidence="1" id="KW-0812">Transmembrane</keyword>
<gene>
    <name evidence="2" type="ORF">PUN28_003232</name>
</gene>
<keyword evidence="1" id="KW-1133">Transmembrane helix</keyword>
<protein>
    <submittedName>
        <fullName evidence="2">Uncharacterized protein</fullName>
    </submittedName>
</protein>
<evidence type="ECO:0000313" key="2">
    <source>
        <dbReference type="EMBL" id="KAL0127840.1"/>
    </source>
</evidence>
<accession>A0AAW2GK08</accession>
<organism evidence="2 3">
    <name type="scientific">Cardiocondyla obscurior</name>
    <dbReference type="NCBI Taxonomy" id="286306"/>
    <lineage>
        <taxon>Eukaryota</taxon>
        <taxon>Metazoa</taxon>
        <taxon>Ecdysozoa</taxon>
        <taxon>Arthropoda</taxon>
        <taxon>Hexapoda</taxon>
        <taxon>Insecta</taxon>
        <taxon>Pterygota</taxon>
        <taxon>Neoptera</taxon>
        <taxon>Endopterygota</taxon>
        <taxon>Hymenoptera</taxon>
        <taxon>Apocrita</taxon>
        <taxon>Aculeata</taxon>
        <taxon>Formicoidea</taxon>
        <taxon>Formicidae</taxon>
        <taxon>Myrmicinae</taxon>
        <taxon>Cardiocondyla</taxon>
    </lineage>
</organism>
<evidence type="ECO:0000256" key="1">
    <source>
        <dbReference type="SAM" id="Phobius"/>
    </source>
</evidence>